<evidence type="ECO:0000259" key="8">
    <source>
        <dbReference type="Pfam" id="PF05598"/>
    </source>
</evidence>
<dbReference type="Pfam" id="PF05598">
    <property type="entry name" value="DUF772"/>
    <property type="match status" value="1"/>
</dbReference>
<gene>
    <name evidence="9" type="ORF">LRX75_11555</name>
</gene>
<dbReference type="Proteomes" id="UP001139089">
    <property type="component" value="Unassembled WGS sequence"/>
</dbReference>
<dbReference type="GO" id="GO:0003677">
    <property type="term" value="F:DNA binding"/>
    <property type="evidence" value="ECO:0007669"/>
    <property type="project" value="UniProtKB-KW"/>
</dbReference>
<dbReference type="PANTHER" id="PTHR35604:SF2">
    <property type="entry name" value="TRANSPOSASE INSH FOR INSERTION SEQUENCE ELEMENT IS5A-RELATED"/>
    <property type="match status" value="1"/>
</dbReference>
<dbReference type="NCBIfam" id="NF033581">
    <property type="entry name" value="transpos_IS5_4"/>
    <property type="match status" value="1"/>
</dbReference>
<dbReference type="Pfam" id="PF01609">
    <property type="entry name" value="DDE_Tnp_1"/>
    <property type="match status" value="1"/>
</dbReference>
<reference evidence="9" key="1">
    <citation type="submission" date="2021-12" db="EMBL/GenBank/DDBJ databases">
        <authorList>
            <person name="Li Y."/>
        </authorList>
    </citation>
    <scope>NUCLEOTIDE SEQUENCE</scope>
    <source>
        <strain evidence="9">DKSPLA3</strain>
    </source>
</reference>
<dbReference type="InterPro" id="IPR002559">
    <property type="entry name" value="Transposase_11"/>
</dbReference>
<evidence type="ECO:0000313" key="9">
    <source>
        <dbReference type="EMBL" id="MCD7109679.1"/>
    </source>
</evidence>
<feature type="region of interest" description="Disordered" evidence="6">
    <location>
        <begin position="285"/>
        <end position="308"/>
    </location>
</feature>
<evidence type="ECO:0000313" key="10">
    <source>
        <dbReference type="Proteomes" id="UP001139089"/>
    </source>
</evidence>
<dbReference type="PANTHER" id="PTHR35604">
    <property type="entry name" value="TRANSPOSASE INSH FOR INSERTION SEQUENCE ELEMENT IS5A-RELATED"/>
    <property type="match status" value="1"/>
</dbReference>
<organism evidence="9 10">
    <name type="scientific">Rhizobium quercicola</name>
    <dbReference type="NCBI Taxonomy" id="2901226"/>
    <lineage>
        <taxon>Bacteria</taxon>
        <taxon>Pseudomonadati</taxon>
        <taxon>Pseudomonadota</taxon>
        <taxon>Alphaproteobacteria</taxon>
        <taxon>Hyphomicrobiales</taxon>
        <taxon>Rhizobiaceae</taxon>
        <taxon>Rhizobium/Agrobacterium group</taxon>
        <taxon>Rhizobium</taxon>
    </lineage>
</organism>
<proteinExistence type="inferred from homology"/>
<evidence type="ECO:0000256" key="6">
    <source>
        <dbReference type="SAM" id="MobiDB-lite"/>
    </source>
</evidence>
<evidence type="ECO:0000259" key="7">
    <source>
        <dbReference type="Pfam" id="PF01609"/>
    </source>
</evidence>
<sequence length="363" mass="40808">MRGQPGFWDLDERYQRLSAVGDPLEKLNAIIPWPVFEKPLAKALKRSDGLKGGRPAFPSVLMFKILVLQALYNLSDDQAEFVIQDRLSFMRFLGLSLSEKVPDAKTIWLFRESLVRGGAIDNLFARFDKHLSRSGYLAKGGQIVDATIIQAPKQHNNQDEKAAIKAGEIPSEWKDKPAKLAQKDRDARWTVKYSKAKQPTETPTSAATKQHDIAIPMFGYKNHAGIDRAHGFIRGWTVTSASAHDGAQLRNVVAKDNTASTVWADSAYRSKTNEEWLQDNGLKSDIHQRKPKGKPMPEAMSRANGRRSKVRSAVEHVFARQKDKMKLFIRTIGISRARVKIGMANIAYNMLRYVWLTGKPQAA</sequence>
<keyword evidence="5" id="KW-0233">DNA recombination</keyword>
<keyword evidence="4" id="KW-0238">DNA-binding</keyword>
<dbReference type="GO" id="GO:0004803">
    <property type="term" value="F:transposase activity"/>
    <property type="evidence" value="ECO:0007669"/>
    <property type="project" value="InterPro"/>
</dbReference>
<comment type="caution">
    <text evidence="9">The sequence shown here is derived from an EMBL/GenBank/DDBJ whole genome shotgun (WGS) entry which is preliminary data.</text>
</comment>
<dbReference type="InterPro" id="IPR047959">
    <property type="entry name" value="Transpos_IS5"/>
</dbReference>
<evidence type="ECO:0000256" key="4">
    <source>
        <dbReference type="ARBA" id="ARBA00023125"/>
    </source>
</evidence>
<evidence type="ECO:0000256" key="5">
    <source>
        <dbReference type="ARBA" id="ARBA00023172"/>
    </source>
</evidence>
<feature type="domain" description="Transposase InsH N-terminal" evidence="8">
    <location>
        <begin position="14"/>
        <end position="112"/>
    </location>
</feature>
<dbReference type="InterPro" id="IPR008490">
    <property type="entry name" value="Transposase_InsH_N"/>
</dbReference>
<keyword evidence="3" id="KW-0815">Transposition</keyword>
<accession>A0A9X1NTG0</accession>
<keyword evidence="10" id="KW-1185">Reference proteome</keyword>
<dbReference type="EMBL" id="JAJOZR010000006">
    <property type="protein sequence ID" value="MCD7109679.1"/>
    <property type="molecule type" value="Genomic_DNA"/>
</dbReference>
<dbReference type="RefSeq" id="WP_231814537.1">
    <property type="nucleotide sequence ID" value="NZ_JAJOZR010000006.1"/>
</dbReference>
<evidence type="ECO:0000256" key="2">
    <source>
        <dbReference type="ARBA" id="ARBA00010075"/>
    </source>
</evidence>
<name>A0A9X1NTG0_9HYPH</name>
<evidence type="ECO:0000256" key="3">
    <source>
        <dbReference type="ARBA" id="ARBA00022578"/>
    </source>
</evidence>
<dbReference type="AlphaFoldDB" id="A0A9X1NTG0"/>
<comment type="function">
    <text evidence="1">Involved in the transposition of the insertion sequence IS5.</text>
</comment>
<comment type="similarity">
    <text evidence="2">Belongs to the transposase 11 family.</text>
</comment>
<evidence type="ECO:0000256" key="1">
    <source>
        <dbReference type="ARBA" id="ARBA00003544"/>
    </source>
</evidence>
<dbReference type="GO" id="GO:0006313">
    <property type="term" value="P:DNA transposition"/>
    <property type="evidence" value="ECO:0007669"/>
    <property type="project" value="InterPro"/>
</dbReference>
<feature type="domain" description="Transposase IS4-like" evidence="7">
    <location>
        <begin position="141"/>
        <end position="350"/>
    </location>
</feature>
<protein>
    <submittedName>
        <fullName evidence="9">IS5 family transposase</fullName>
    </submittedName>
</protein>